<accession>A0A813JM07</accession>
<proteinExistence type="predicted"/>
<evidence type="ECO:0000313" key="3">
    <source>
        <dbReference type="Proteomes" id="UP000626109"/>
    </source>
</evidence>
<dbReference type="AlphaFoldDB" id="A0A813JM07"/>
<dbReference type="EMBL" id="CAJNNW010026369">
    <property type="protein sequence ID" value="CAE8684821.1"/>
    <property type="molecule type" value="Genomic_DNA"/>
</dbReference>
<gene>
    <name evidence="2" type="ORF">PGLA2088_LOCUS24142</name>
</gene>
<name>A0A813JM07_POLGL</name>
<dbReference type="CDD" id="cd06257">
    <property type="entry name" value="DnaJ"/>
    <property type="match status" value="1"/>
</dbReference>
<dbReference type="SUPFAM" id="SSF46565">
    <property type="entry name" value="Chaperone J-domain"/>
    <property type="match status" value="1"/>
</dbReference>
<dbReference type="InterPro" id="IPR036869">
    <property type="entry name" value="J_dom_sf"/>
</dbReference>
<dbReference type="Proteomes" id="UP000626109">
    <property type="component" value="Unassembled WGS sequence"/>
</dbReference>
<dbReference type="SMART" id="SM00271">
    <property type="entry name" value="DnaJ"/>
    <property type="match status" value="1"/>
</dbReference>
<sequence>VTVKNSRAAAMECLGLDVSEGLLSDELRQAYKKAALRWHPDRPQNHSNTEEAKRRFQEVRNAFELLQKSL</sequence>
<dbReference type="InterPro" id="IPR001623">
    <property type="entry name" value="DnaJ_domain"/>
</dbReference>
<organism evidence="2 3">
    <name type="scientific">Polarella glacialis</name>
    <name type="common">Dinoflagellate</name>
    <dbReference type="NCBI Taxonomy" id="89957"/>
    <lineage>
        <taxon>Eukaryota</taxon>
        <taxon>Sar</taxon>
        <taxon>Alveolata</taxon>
        <taxon>Dinophyceae</taxon>
        <taxon>Suessiales</taxon>
        <taxon>Suessiaceae</taxon>
        <taxon>Polarella</taxon>
    </lineage>
</organism>
<feature type="domain" description="J" evidence="1">
    <location>
        <begin position="9"/>
        <end position="70"/>
    </location>
</feature>
<evidence type="ECO:0000259" key="1">
    <source>
        <dbReference type="PROSITE" id="PS50076"/>
    </source>
</evidence>
<dbReference type="PANTHER" id="PTHR44743:SF10">
    <property type="entry name" value="J DOMAIN-CONTAINING PROTEIN"/>
    <property type="match status" value="1"/>
</dbReference>
<dbReference type="Gene3D" id="1.10.287.110">
    <property type="entry name" value="DnaJ domain"/>
    <property type="match status" value="1"/>
</dbReference>
<dbReference type="PRINTS" id="PR00625">
    <property type="entry name" value="JDOMAIN"/>
</dbReference>
<dbReference type="PROSITE" id="PS50076">
    <property type="entry name" value="DNAJ_2"/>
    <property type="match status" value="1"/>
</dbReference>
<feature type="non-terminal residue" evidence="2">
    <location>
        <position position="70"/>
    </location>
</feature>
<reference evidence="2" key="1">
    <citation type="submission" date="2021-02" db="EMBL/GenBank/DDBJ databases">
        <authorList>
            <person name="Dougan E. K."/>
            <person name="Rhodes N."/>
            <person name="Thang M."/>
            <person name="Chan C."/>
        </authorList>
    </citation>
    <scope>NUCLEOTIDE SEQUENCE</scope>
</reference>
<comment type="caution">
    <text evidence="2">The sequence shown here is derived from an EMBL/GenBank/DDBJ whole genome shotgun (WGS) entry which is preliminary data.</text>
</comment>
<dbReference type="Pfam" id="PF00226">
    <property type="entry name" value="DnaJ"/>
    <property type="match status" value="1"/>
</dbReference>
<evidence type="ECO:0000313" key="2">
    <source>
        <dbReference type="EMBL" id="CAE8684821.1"/>
    </source>
</evidence>
<protein>
    <recommendedName>
        <fullName evidence="1">J domain-containing protein</fullName>
    </recommendedName>
</protein>
<dbReference type="PANTHER" id="PTHR44743">
    <property type="entry name" value="PUTATIVE, EXPRESSED-RELATED"/>
    <property type="match status" value="1"/>
</dbReference>